<organism evidence="1 2">
    <name type="scientific">Rahnella sikkimica</name>
    <dbReference type="NCBI Taxonomy" id="1805933"/>
    <lineage>
        <taxon>Bacteria</taxon>
        <taxon>Pseudomonadati</taxon>
        <taxon>Pseudomonadota</taxon>
        <taxon>Gammaproteobacteria</taxon>
        <taxon>Enterobacterales</taxon>
        <taxon>Yersiniaceae</taxon>
        <taxon>Rahnella</taxon>
    </lineage>
</organism>
<accession>A0A2L1UPV5</accession>
<evidence type="ECO:0000313" key="2">
    <source>
        <dbReference type="Proteomes" id="UP000239197"/>
    </source>
</evidence>
<gene>
    <name evidence="1" type="ORF">BV494_08435</name>
</gene>
<evidence type="ECO:0000313" key="1">
    <source>
        <dbReference type="EMBL" id="AVF34960.1"/>
    </source>
</evidence>
<name>A0A2L1UPV5_9GAMM</name>
<dbReference type="Proteomes" id="UP000239197">
    <property type="component" value="Chromosome"/>
</dbReference>
<reference evidence="2" key="1">
    <citation type="submission" date="2017-01" db="EMBL/GenBank/DDBJ databases">
        <title>Genome sequence of Rouxiella sp. ERMR1:05.</title>
        <authorList>
            <person name="Kumar R."/>
            <person name="Singh D."/>
            <person name="Kumar S."/>
        </authorList>
    </citation>
    <scope>NUCLEOTIDE SEQUENCE [LARGE SCALE GENOMIC DNA]</scope>
    <source>
        <strain evidence="2">ERMR1:05</strain>
    </source>
</reference>
<sequence>MLLRHVLRDGQQGISHKVYSEFLNFKSSSTFRSQYSLIMQFLQIGDQKVKFLSYHAELTLKNLLKMSFLGRINDLTQCLNVDPFGTTGYITLSVFGMNFPVSRIKDEVNGERAIHSMR</sequence>
<protein>
    <submittedName>
        <fullName evidence="1">Uncharacterized protein</fullName>
    </submittedName>
</protein>
<proteinExistence type="predicted"/>
<dbReference type="EMBL" id="CP019062">
    <property type="protein sequence ID" value="AVF34960.1"/>
    <property type="molecule type" value="Genomic_DNA"/>
</dbReference>
<dbReference type="AlphaFoldDB" id="A0A2L1UPV5"/>
<keyword evidence="2" id="KW-1185">Reference proteome</keyword>
<dbReference type="KEGG" id="rox:BV494_08435"/>